<dbReference type="GO" id="GO:0005886">
    <property type="term" value="C:plasma membrane"/>
    <property type="evidence" value="ECO:0007669"/>
    <property type="project" value="UniProtKB-SubCell"/>
</dbReference>
<feature type="transmembrane region" description="Helical" evidence="6">
    <location>
        <begin position="251"/>
        <end position="275"/>
    </location>
</feature>
<feature type="transmembrane region" description="Helical" evidence="6">
    <location>
        <begin position="307"/>
        <end position="326"/>
    </location>
</feature>
<evidence type="ECO:0000256" key="2">
    <source>
        <dbReference type="ARBA" id="ARBA00022475"/>
    </source>
</evidence>
<feature type="transmembrane region" description="Helical" evidence="6">
    <location>
        <begin position="651"/>
        <end position="672"/>
    </location>
</feature>
<sequence length="782" mass="83228">MRRSRTTAVILVAFVALSAMLASAAGTLMITANGATASLMRQARTPHLLQMHAGQVDHDRLRDFAENNPHVEQWIAAPMLNVDGAAIRVTGDDGTDTNLAAGLQDNSFVTQNTKFDFLLDTDGQVIDPEPGTVWLPLFYQQSLDLGVNQTVTVSGPGEPITLRVAGFLRDSQMNASYASSKRLLVSQPDFDALALALGEAGSIEYLIEFRLDNPADVSSFDTQYREAGLEANGPTITWTLFALINSLSSGITAAVVATVTLLLVAIAFLCVRFTLMTTIEQDYREIGVLKALGVRHRDLSRMYSRRYLVMAAAGAGIGFLASLGLSRVLLRDIELYMGPAGRTVQSLLTSLVLSAVIVLVIALAVRRTLRRLAKVSPVQAIRTGSASQKPVRRAPRWLSIGAGRFNTNDLLGLGDVLRRPGLYVLPLVIYTLAAFILVVPQNLHTTVTRPDFITYMGAGVSDMRIDVPQSAGLDRVREVDQQLAIDPQVSRHTLLTTASYTSTGADGGRVTVKVESGDLAAFPVTYLSGRAPESDADLGLSALQAAALGASLGSQVTLTPVRAANGAPQQVVLTVTGIYQDLTNGGQTAKMLRAHTSADVMWNILFADFIEGTDQTATIAAYTQAHPDVKVSSVSVYVNATLGGTISALQGVAAVSFVVGVLVAVLITALFMRMLMVRDGFSIAAMKALGFRNSDVHRQYVVRSLAVLVVGIVLGVVLANTLGGTLAGLMLSSIGLSQLHLVANPWLAYLASPLALVAAVVIATLVSTRPSDKYSISQTIKE</sequence>
<dbReference type="PANTHER" id="PTHR30287:SF2">
    <property type="entry name" value="BLL1001 PROTEIN"/>
    <property type="match status" value="1"/>
</dbReference>
<dbReference type="Proteomes" id="UP000188324">
    <property type="component" value="Chromosome"/>
</dbReference>
<feature type="transmembrane region" description="Helical" evidence="6">
    <location>
        <begin position="705"/>
        <end position="734"/>
    </location>
</feature>
<protein>
    <recommendedName>
        <fullName evidence="8">ABC3 transporter permease C-terminal domain-containing protein</fullName>
    </recommendedName>
</protein>
<proteinExistence type="predicted"/>
<keyword evidence="5 6" id="KW-0472">Membrane</keyword>
<dbReference type="InterPro" id="IPR003838">
    <property type="entry name" value="ABC3_permease_C"/>
</dbReference>
<dbReference type="EMBL" id="CP019605">
    <property type="protein sequence ID" value="AQP45253.1"/>
    <property type="molecule type" value="Genomic_DNA"/>
</dbReference>
<dbReference type="KEGG" id="tfl:RPIT_10975"/>
<reference evidence="9 10" key="1">
    <citation type="journal article" date="2016" name="Int. J. Syst. Evol. Microbiol.">
        <title>Tessaracoccus flavus sp. nov., isolated from the drainage system of a lindane-producing factory.</title>
        <authorList>
            <person name="Kumari R."/>
            <person name="Singh P."/>
            <person name="Schumann P."/>
            <person name="Lal R."/>
        </authorList>
    </citation>
    <scope>NUCLEOTIDE SEQUENCE [LARGE SCALE GENOMIC DNA]</scope>
    <source>
        <strain evidence="9 10">RP1T</strain>
    </source>
</reference>
<evidence type="ECO:0000313" key="10">
    <source>
        <dbReference type="Proteomes" id="UP000188324"/>
    </source>
</evidence>
<dbReference type="OrthoDB" id="9766372at2"/>
<name>A0A1Q2CGM5_9ACTN</name>
<dbReference type="STRING" id="1610493.RPIT_10975"/>
<feature type="signal peptide" evidence="7">
    <location>
        <begin position="1"/>
        <end position="24"/>
    </location>
</feature>
<evidence type="ECO:0000256" key="4">
    <source>
        <dbReference type="ARBA" id="ARBA00022989"/>
    </source>
</evidence>
<evidence type="ECO:0000256" key="6">
    <source>
        <dbReference type="SAM" id="Phobius"/>
    </source>
</evidence>
<evidence type="ECO:0000256" key="3">
    <source>
        <dbReference type="ARBA" id="ARBA00022692"/>
    </source>
</evidence>
<evidence type="ECO:0000256" key="7">
    <source>
        <dbReference type="SAM" id="SignalP"/>
    </source>
</evidence>
<feature type="transmembrane region" description="Helical" evidence="6">
    <location>
        <begin position="421"/>
        <end position="439"/>
    </location>
</feature>
<dbReference type="InterPro" id="IPR038766">
    <property type="entry name" value="Membrane_comp_ABC_pdt"/>
</dbReference>
<keyword evidence="7" id="KW-0732">Signal</keyword>
<dbReference type="AlphaFoldDB" id="A0A1Q2CGM5"/>
<feature type="domain" description="ABC3 transporter permease C-terminal" evidence="8">
    <location>
        <begin position="656"/>
        <end position="767"/>
    </location>
</feature>
<feature type="transmembrane region" description="Helical" evidence="6">
    <location>
        <begin position="746"/>
        <end position="766"/>
    </location>
</feature>
<keyword evidence="2" id="KW-1003">Cell membrane</keyword>
<evidence type="ECO:0000256" key="1">
    <source>
        <dbReference type="ARBA" id="ARBA00004651"/>
    </source>
</evidence>
<feature type="transmembrane region" description="Helical" evidence="6">
    <location>
        <begin position="346"/>
        <end position="365"/>
    </location>
</feature>
<dbReference type="RefSeq" id="WP_077343137.1">
    <property type="nucleotide sequence ID" value="NZ_CP019605.1"/>
</dbReference>
<evidence type="ECO:0000259" key="8">
    <source>
        <dbReference type="Pfam" id="PF02687"/>
    </source>
</evidence>
<accession>A0A1Q2CGM5</accession>
<gene>
    <name evidence="9" type="ORF">RPIT_10975</name>
</gene>
<dbReference type="Pfam" id="PF02687">
    <property type="entry name" value="FtsX"/>
    <property type="match status" value="2"/>
</dbReference>
<evidence type="ECO:0000313" key="9">
    <source>
        <dbReference type="EMBL" id="AQP45253.1"/>
    </source>
</evidence>
<keyword evidence="10" id="KW-1185">Reference proteome</keyword>
<feature type="chain" id="PRO_5012840189" description="ABC3 transporter permease C-terminal domain-containing protein" evidence="7">
    <location>
        <begin position="25"/>
        <end position="782"/>
    </location>
</feature>
<organism evidence="9 10">
    <name type="scientific">Tessaracoccus flavus</name>
    <dbReference type="NCBI Taxonomy" id="1610493"/>
    <lineage>
        <taxon>Bacteria</taxon>
        <taxon>Bacillati</taxon>
        <taxon>Actinomycetota</taxon>
        <taxon>Actinomycetes</taxon>
        <taxon>Propionibacteriales</taxon>
        <taxon>Propionibacteriaceae</taxon>
        <taxon>Tessaracoccus</taxon>
    </lineage>
</organism>
<comment type="subcellular location">
    <subcellularLocation>
        <location evidence="1">Cell membrane</location>
        <topology evidence="1">Multi-pass membrane protein</topology>
    </subcellularLocation>
</comment>
<keyword evidence="3 6" id="KW-0812">Transmembrane</keyword>
<feature type="domain" description="ABC3 transporter permease C-terminal" evidence="8">
    <location>
        <begin position="259"/>
        <end position="371"/>
    </location>
</feature>
<dbReference type="PANTHER" id="PTHR30287">
    <property type="entry name" value="MEMBRANE COMPONENT OF PREDICTED ABC SUPERFAMILY METABOLITE UPTAKE TRANSPORTER"/>
    <property type="match status" value="1"/>
</dbReference>
<keyword evidence="4 6" id="KW-1133">Transmembrane helix</keyword>
<evidence type="ECO:0000256" key="5">
    <source>
        <dbReference type="ARBA" id="ARBA00023136"/>
    </source>
</evidence>